<proteinExistence type="predicted"/>
<sequence>MKKQKSPETKNPFDLLSEELVFSILDLLAPNPLDKKSFSLVCKSFYAIEAKHRRTLTPLRSELLPSILKRYPFVTQLDLSLCARVSDNSLNFIAKSYRATLQRIDLSRSKFFSANGLSSLALNCKNLVELDLSIATELKDAAASAVAQANNLEKLWLARCKLITDMGVGPKLGTLAYDP</sequence>
<organism evidence="1 2">
    <name type="scientific">Senna tora</name>
    <dbReference type="NCBI Taxonomy" id="362788"/>
    <lineage>
        <taxon>Eukaryota</taxon>
        <taxon>Viridiplantae</taxon>
        <taxon>Streptophyta</taxon>
        <taxon>Embryophyta</taxon>
        <taxon>Tracheophyta</taxon>
        <taxon>Spermatophyta</taxon>
        <taxon>Magnoliopsida</taxon>
        <taxon>eudicotyledons</taxon>
        <taxon>Gunneridae</taxon>
        <taxon>Pentapetalae</taxon>
        <taxon>rosids</taxon>
        <taxon>fabids</taxon>
        <taxon>Fabales</taxon>
        <taxon>Fabaceae</taxon>
        <taxon>Caesalpinioideae</taxon>
        <taxon>Cassia clade</taxon>
        <taxon>Senna</taxon>
    </lineage>
</organism>
<protein>
    <submittedName>
        <fullName evidence="1">F-box/LRR-repeat protein 3-like</fullName>
    </submittedName>
</protein>
<evidence type="ECO:0000313" key="1">
    <source>
        <dbReference type="EMBL" id="KAF7802743.1"/>
    </source>
</evidence>
<dbReference type="GO" id="GO:0031146">
    <property type="term" value="P:SCF-dependent proteasomal ubiquitin-dependent protein catabolic process"/>
    <property type="evidence" value="ECO:0007669"/>
    <property type="project" value="TreeGrafter"/>
</dbReference>
<keyword evidence="2" id="KW-1185">Reference proteome</keyword>
<dbReference type="AlphaFoldDB" id="A0A834VYE3"/>
<name>A0A834VYE3_9FABA</name>
<dbReference type="EMBL" id="JAAIUW010000013">
    <property type="protein sequence ID" value="KAF7802743.1"/>
    <property type="molecule type" value="Genomic_DNA"/>
</dbReference>
<dbReference type="PANTHER" id="PTHR13318">
    <property type="entry name" value="PARTNER OF PAIRED, ISOFORM B-RELATED"/>
    <property type="match status" value="1"/>
</dbReference>
<dbReference type="GO" id="GO:0019005">
    <property type="term" value="C:SCF ubiquitin ligase complex"/>
    <property type="evidence" value="ECO:0007669"/>
    <property type="project" value="TreeGrafter"/>
</dbReference>
<dbReference type="Proteomes" id="UP000634136">
    <property type="component" value="Unassembled WGS sequence"/>
</dbReference>
<dbReference type="InterPro" id="IPR032675">
    <property type="entry name" value="LRR_dom_sf"/>
</dbReference>
<dbReference type="OrthoDB" id="550575at2759"/>
<dbReference type="PANTHER" id="PTHR13318:SF105">
    <property type="entry name" value="F-BOX_LRR-REPEAT PROTEIN 3"/>
    <property type="match status" value="1"/>
</dbReference>
<evidence type="ECO:0000313" key="2">
    <source>
        <dbReference type="Proteomes" id="UP000634136"/>
    </source>
</evidence>
<gene>
    <name evidence="1" type="ORF">G2W53_041854</name>
</gene>
<dbReference type="SUPFAM" id="SSF81383">
    <property type="entry name" value="F-box domain"/>
    <property type="match status" value="1"/>
</dbReference>
<dbReference type="SUPFAM" id="SSF52047">
    <property type="entry name" value="RNI-like"/>
    <property type="match status" value="1"/>
</dbReference>
<dbReference type="InterPro" id="IPR036047">
    <property type="entry name" value="F-box-like_dom_sf"/>
</dbReference>
<accession>A0A834VYE3</accession>
<comment type="caution">
    <text evidence="1">The sequence shown here is derived from an EMBL/GenBank/DDBJ whole genome shotgun (WGS) entry which is preliminary data.</text>
</comment>
<dbReference type="CDD" id="cd22159">
    <property type="entry name" value="F-box_AtTIR1-like"/>
    <property type="match status" value="1"/>
</dbReference>
<reference evidence="1" key="1">
    <citation type="submission" date="2020-09" db="EMBL/GenBank/DDBJ databases">
        <title>Genome-Enabled Discovery of Anthraquinone Biosynthesis in Senna tora.</title>
        <authorList>
            <person name="Kang S.-H."/>
            <person name="Pandey R.P."/>
            <person name="Lee C.-M."/>
            <person name="Sim J.-S."/>
            <person name="Jeong J.-T."/>
            <person name="Choi B.-S."/>
            <person name="Jung M."/>
            <person name="Ginzburg D."/>
            <person name="Zhao K."/>
            <person name="Won S.Y."/>
            <person name="Oh T.-J."/>
            <person name="Yu Y."/>
            <person name="Kim N.-H."/>
            <person name="Lee O.R."/>
            <person name="Lee T.-H."/>
            <person name="Bashyal P."/>
            <person name="Kim T.-S."/>
            <person name="Lee W.-H."/>
            <person name="Kawkins C."/>
            <person name="Kim C.-K."/>
            <person name="Kim J.S."/>
            <person name="Ahn B.O."/>
            <person name="Rhee S.Y."/>
            <person name="Sohng J.K."/>
        </authorList>
    </citation>
    <scope>NUCLEOTIDE SEQUENCE</scope>
    <source>
        <tissue evidence="1">Leaf</tissue>
    </source>
</reference>
<dbReference type="Gene3D" id="3.80.10.10">
    <property type="entry name" value="Ribonuclease Inhibitor"/>
    <property type="match status" value="1"/>
</dbReference>